<name>A0A212LZI4_9FIRM</name>
<accession>A0A212LZI4</accession>
<dbReference type="AlphaFoldDB" id="A0A212LZI4"/>
<reference evidence="2" key="1">
    <citation type="submission" date="2016-08" db="EMBL/GenBank/DDBJ databases">
        <authorList>
            <person name="Seilhamer J.J."/>
        </authorList>
    </citation>
    <scope>NUCLEOTIDE SEQUENCE</scope>
    <source>
        <strain evidence="2">86</strain>
    </source>
</reference>
<sequence length="113" mass="12648">MFAENTIYIVGNSKSPQNNPITQQYGQFFIGFVVDRETGEIITCGSSATIAVTAEFICSLFTGKSLSDDFQAIKQHVENRYFGSSQKAILVAYKDAQKKFFRIMNGLMIDLNE</sequence>
<dbReference type="Pfam" id="PF12986">
    <property type="entry name" value="DUF3870"/>
    <property type="match status" value="1"/>
</dbReference>
<proteinExistence type="predicted"/>
<organism evidence="2">
    <name type="scientific">uncultured Sporomusa sp</name>
    <dbReference type="NCBI Taxonomy" id="307249"/>
    <lineage>
        <taxon>Bacteria</taxon>
        <taxon>Bacillati</taxon>
        <taxon>Bacillota</taxon>
        <taxon>Negativicutes</taxon>
        <taxon>Selenomonadales</taxon>
        <taxon>Sporomusaceae</taxon>
        <taxon>Sporomusa</taxon>
        <taxon>environmental samples</taxon>
    </lineage>
</organism>
<dbReference type="RefSeq" id="WP_075757746.1">
    <property type="nucleotide sequence ID" value="NZ_LT608335.1"/>
</dbReference>
<dbReference type="InterPro" id="IPR024617">
    <property type="entry name" value="DUF3870"/>
</dbReference>
<evidence type="ECO:0000259" key="1">
    <source>
        <dbReference type="Pfam" id="PF12986"/>
    </source>
</evidence>
<evidence type="ECO:0000313" key="2">
    <source>
        <dbReference type="EMBL" id="SCM83004.1"/>
    </source>
</evidence>
<dbReference type="EMBL" id="FMJE01000005">
    <property type="protein sequence ID" value="SCM83004.1"/>
    <property type="molecule type" value="Genomic_DNA"/>
</dbReference>
<protein>
    <recommendedName>
        <fullName evidence="1">DUF3870 domain-containing protein</fullName>
    </recommendedName>
</protein>
<gene>
    <name evidence="2" type="ORF">KL86SPO_50776</name>
</gene>
<feature type="domain" description="DUF3870" evidence="1">
    <location>
        <begin position="8"/>
        <end position="100"/>
    </location>
</feature>